<dbReference type="AlphaFoldDB" id="A0A6G0T9S1"/>
<name>A0A6G0T9S1_APHGL</name>
<evidence type="ECO:0000313" key="1">
    <source>
        <dbReference type="EMBL" id="KAE9528696.1"/>
    </source>
</evidence>
<sequence>MCNEVGSKCSATLTVDLLYIRTPLPSFPVYIFHKNTPLESYGVQFPSNPPLMKYMCPEKILLLNSTVGGHFGNSTHFRRIFSYCCMHSSLYKPLHSASNHQLNSKMQSLHQTNEKININLPKAIIWYDLLCEININNTKIFLQRYRSDGNFKKILKQTSNLAIELGVPTR</sequence>
<organism evidence="1 2">
    <name type="scientific">Aphis glycines</name>
    <name type="common">Soybean aphid</name>
    <dbReference type="NCBI Taxonomy" id="307491"/>
    <lineage>
        <taxon>Eukaryota</taxon>
        <taxon>Metazoa</taxon>
        <taxon>Ecdysozoa</taxon>
        <taxon>Arthropoda</taxon>
        <taxon>Hexapoda</taxon>
        <taxon>Insecta</taxon>
        <taxon>Pterygota</taxon>
        <taxon>Neoptera</taxon>
        <taxon>Paraneoptera</taxon>
        <taxon>Hemiptera</taxon>
        <taxon>Sternorrhyncha</taxon>
        <taxon>Aphidomorpha</taxon>
        <taxon>Aphidoidea</taxon>
        <taxon>Aphididae</taxon>
        <taxon>Aphidini</taxon>
        <taxon>Aphis</taxon>
        <taxon>Aphis</taxon>
    </lineage>
</organism>
<comment type="caution">
    <text evidence="1">The sequence shown here is derived from an EMBL/GenBank/DDBJ whole genome shotgun (WGS) entry which is preliminary data.</text>
</comment>
<accession>A0A6G0T9S1</accession>
<dbReference type="Proteomes" id="UP000475862">
    <property type="component" value="Unassembled WGS sequence"/>
</dbReference>
<proteinExistence type="predicted"/>
<keyword evidence="2" id="KW-1185">Reference proteome</keyword>
<reference evidence="1 2" key="1">
    <citation type="submission" date="2019-08" db="EMBL/GenBank/DDBJ databases">
        <title>The genome of the soybean aphid Biotype 1, its phylome, world population structure and adaptation to the North American continent.</title>
        <authorList>
            <person name="Giordano R."/>
            <person name="Donthu R.K."/>
            <person name="Hernandez A.G."/>
            <person name="Wright C.L."/>
            <person name="Zimin A.V."/>
        </authorList>
    </citation>
    <scope>NUCLEOTIDE SEQUENCE [LARGE SCALE GENOMIC DNA]</scope>
    <source>
        <tissue evidence="1">Whole aphids</tissue>
    </source>
</reference>
<dbReference type="EMBL" id="VYZN01000048">
    <property type="protein sequence ID" value="KAE9528696.1"/>
    <property type="molecule type" value="Genomic_DNA"/>
</dbReference>
<evidence type="ECO:0000313" key="2">
    <source>
        <dbReference type="Proteomes" id="UP000475862"/>
    </source>
</evidence>
<gene>
    <name evidence="1" type="ORF">AGLY_012271</name>
</gene>
<protein>
    <submittedName>
        <fullName evidence="1">Uncharacterized protein</fullName>
    </submittedName>
</protein>